<evidence type="ECO:0000313" key="1">
    <source>
        <dbReference type="EMBL" id="KAL3583375.1"/>
    </source>
</evidence>
<dbReference type="Proteomes" id="UP000309997">
    <property type="component" value="Unassembled WGS sequence"/>
</dbReference>
<name>A0ACC4BY56_POPAL</name>
<reference evidence="1 2" key="1">
    <citation type="journal article" date="2024" name="Plant Biotechnol. J.">
        <title>Genome and CRISPR/Cas9 system of a widespread forest tree (Populus alba) in the world.</title>
        <authorList>
            <person name="Liu Y.J."/>
            <person name="Jiang P.F."/>
            <person name="Han X.M."/>
            <person name="Li X.Y."/>
            <person name="Wang H.M."/>
            <person name="Wang Y.J."/>
            <person name="Wang X.X."/>
            <person name="Zeng Q.Y."/>
        </authorList>
    </citation>
    <scope>NUCLEOTIDE SEQUENCE [LARGE SCALE GENOMIC DNA]</scope>
    <source>
        <strain evidence="2">cv. PAL-ZL1</strain>
    </source>
</reference>
<evidence type="ECO:0000313" key="2">
    <source>
        <dbReference type="Proteomes" id="UP000309997"/>
    </source>
</evidence>
<comment type="caution">
    <text evidence="1">The sequence shown here is derived from an EMBL/GenBank/DDBJ whole genome shotgun (WGS) entry which is preliminary data.</text>
</comment>
<protein>
    <submittedName>
        <fullName evidence="1">Uncharacterized protein</fullName>
    </submittedName>
</protein>
<proteinExistence type="predicted"/>
<organism evidence="1 2">
    <name type="scientific">Populus alba</name>
    <name type="common">White poplar</name>
    <dbReference type="NCBI Taxonomy" id="43335"/>
    <lineage>
        <taxon>Eukaryota</taxon>
        <taxon>Viridiplantae</taxon>
        <taxon>Streptophyta</taxon>
        <taxon>Embryophyta</taxon>
        <taxon>Tracheophyta</taxon>
        <taxon>Spermatophyta</taxon>
        <taxon>Magnoliopsida</taxon>
        <taxon>eudicotyledons</taxon>
        <taxon>Gunneridae</taxon>
        <taxon>Pentapetalae</taxon>
        <taxon>rosids</taxon>
        <taxon>fabids</taxon>
        <taxon>Malpighiales</taxon>
        <taxon>Salicaceae</taxon>
        <taxon>Saliceae</taxon>
        <taxon>Populus</taxon>
    </lineage>
</organism>
<sequence length="135" mass="15397">MSLLSTNSSVVFVSSVVPNYILGYAAVIAFTALFFLFGGYFLNSHDIPIYWRWMNKISTMTYSYEGLLMNQYQTSDPFGINPAGQIVNGTTILKSLGISTDESKKWENVLVMLGWAVLYRIFFYIVLRFSKNQRS</sequence>
<accession>A0ACC4BY56</accession>
<gene>
    <name evidence="1" type="ORF">D5086_014436</name>
</gene>
<keyword evidence="2" id="KW-1185">Reference proteome</keyword>
<dbReference type="EMBL" id="RCHU02000007">
    <property type="protein sequence ID" value="KAL3583375.1"/>
    <property type="molecule type" value="Genomic_DNA"/>
</dbReference>